<evidence type="ECO:0000313" key="7">
    <source>
        <dbReference type="EMBL" id="RZU38596.1"/>
    </source>
</evidence>
<evidence type="ECO:0000259" key="6">
    <source>
        <dbReference type="Pfam" id="PF13675"/>
    </source>
</evidence>
<evidence type="ECO:0000256" key="1">
    <source>
        <dbReference type="ARBA" id="ARBA00004141"/>
    </source>
</evidence>
<organism evidence="7 8">
    <name type="scientific">Fluviicoccus keumensis</name>
    <dbReference type="NCBI Taxonomy" id="1435465"/>
    <lineage>
        <taxon>Bacteria</taxon>
        <taxon>Pseudomonadati</taxon>
        <taxon>Pseudomonadota</taxon>
        <taxon>Gammaproteobacteria</taxon>
        <taxon>Moraxellales</taxon>
        <taxon>Moraxellaceae</taxon>
        <taxon>Fluviicoccus</taxon>
    </lineage>
</organism>
<reference evidence="7 8" key="1">
    <citation type="submission" date="2019-02" db="EMBL/GenBank/DDBJ databases">
        <title>Genomic Encyclopedia of Type Strains, Phase IV (KMG-IV): sequencing the most valuable type-strain genomes for metagenomic binning, comparative biology and taxonomic classification.</title>
        <authorList>
            <person name="Goeker M."/>
        </authorList>
    </citation>
    <scope>NUCLEOTIDE SEQUENCE [LARGE SCALE GENOMIC DNA]</scope>
    <source>
        <strain evidence="7 8">DSM 105135</strain>
    </source>
</reference>
<keyword evidence="4" id="KW-0472">Membrane</keyword>
<protein>
    <submittedName>
        <fullName evidence="7">PilJ/NarX-like methyl-accepting chemotaxis transducer</fullName>
    </submittedName>
</protein>
<evidence type="ECO:0000313" key="8">
    <source>
        <dbReference type="Proteomes" id="UP000292423"/>
    </source>
</evidence>
<comment type="subcellular location">
    <subcellularLocation>
        <location evidence="1">Membrane</location>
        <topology evidence="1">Multi-pass membrane protein</topology>
    </subcellularLocation>
</comment>
<dbReference type="RefSeq" id="WP_130414291.1">
    <property type="nucleotide sequence ID" value="NZ_SHKX01000013.1"/>
</dbReference>
<dbReference type="Gene3D" id="1.20.120.960">
    <property type="entry name" value="Histidine kinase NarX, sensor domain"/>
    <property type="match status" value="1"/>
</dbReference>
<evidence type="ECO:0000256" key="2">
    <source>
        <dbReference type="ARBA" id="ARBA00022692"/>
    </source>
</evidence>
<evidence type="ECO:0000256" key="5">
    <source>
        <dbReference type="SAM" id="SignalP"/>
    </source>
</evidence>
<accession>A0A4V2G3W5</accession>
<dbReference type="Pfam" id="PF13675">
    <property type="entry name" value="PilJ"/>
    <property type="match status" value="2"/>
</dbReference>
<evidence type="ECO:0000256" key="3">
    <source>
        <dbReference type="ARBA" id="ARBA00022989"/>
    </source>
</evidence>
<evidence type="ECO:0000256" key="4">
    <source>
        <dbReference type="ARBA" id="ARBA00023136"/>
    </source>
</evidence>
<proteinExistence type="predicted"/>
<feature type="chain" id="PRO_5020814162" evidence="5">
    <location>
        <begin position="29"/>
        <end position="278"/>
    </location>
</feature>
<dbReference type="OrthoDB" id="952521at2"/>
<gene>
    <name evidence="7" type="ORF">EV700_2531</name>
</gene>
<feature type="domain" description="NarX-like N-terminal" evidence="6">
    <location>
        <begin position="27"/>
        <end position="121"/>
    </location>
</feature>
<dbReference type="EMBL" id="SHKX01000013">
    <property type="protein sequence ID" value="RZU38596.1"/>
    <property type="molecule type" value="Genomic_DNA"/>
</dbReference>
<dbReference type="InterPro" id="IPR042295">
    <property type="entry name" value="NarX-like_N_sf"/>
</dbReference>
<feature type="domain" description="NarX-like N-terminal" evidence="6">
    <location>
        <begin position="151"/>
        <end position="213"/>
    </location>
</feature>
<name>A0A4V2G3W5_9GAMM</name>
<comment type="caution">
    <text evidence="7">The sequence shown here is derived from an EMBL/GenBank/DDBJ whole genome shotgun (WGS) entry which is preliminary data.</text>
</comment>
<keyword evidence="3" id="KW-1133">Transmembrane helix</keyword>
<feature type="signal peptide" evidence="5">
    <location>
        <begin position="1"/>
        <end position="28"/>
    </location>
</feature>
<sequence length="278" mass="30998">MNISGRCHYYAVCLLVMAGLGLSSPVWAVLSDAQAVNKAGAQRMLAQRIARNFLMVGTGVDAAIAQRDLDQNTADFEQGIQELEEYAAGKDKEVKARLQRVQQAWSMYRVLAISAPSRESALEIMRASDELMTRSDELVTQVQRAAGSQPAKLVNLSGRQRMLSQRIAKLYLAMYWKVPTPGLEADFNNTMQEFENGLNLLEAEKTNTAQINSSLLKLRAQWDFSKSGFRQYKDGRFLPNIIARTSDTILKMMQDITLLYVQEAGKPASVTSKPLARN</sequence>
<dbReference type="AlphaFoldDB" id="A0A4V2G3W5"/>
<keyword evidence="5" id="KW-0732">Signal</keyword>
<keyword evidence="2" id="KW-0812">Transmembrane</keyword>
<dbReference type="GO" id="GO:0016020">
    <property type="term" value="C:membrane"/>
    <property type="evidence" value="ECO:0007669"/>
    <property type="project" value="UniProtKB-SubCell"/>
</dbReference>
<dbReference type="Proteomes" id="UP000292423">
    <property type="component" value="Unassembled WGS sequence"/>
</dbReference>
<dbReference type="InterPro" id="IPR029095">
    <property type="entry name" value="NarX-like_N"/>
</dbReference>
<keyword evidence="8" id="KW-1185">Reference proteome</keyword>